<feature type="transmembrane region" description="Helical" evidence="2">
    <location>
        <begin position="86"/>
        <end position="106"/>
    </location>
</feature>
<organism evidence="3 4">
    <name type="scientific">Actinomyces oris</name>
    <dbReference type="NCBI Taxonomy" id="544580"/>
    <lineage>
        <taxon>Bacteria</taxon>
        <taxon>Bacillati</taxon>
        <taxon>Actinomycetota</taxon>
        <taxon>Actinomycetes</taxon>
        <taxon>Actinomycetales</taxon>
        <taxon>Actinomycetaceae</taxon>
        <taxon>Actinomyces</taxon>
    </lineage>
</organism>
<feature type="transmembrane region" description="Helical" evidence="2">
    <location>
        <begin position="126"/>
        <end position="144"/>
    </location>
</feature>
<reference evidence="3" key="1">
    <citation type="submission" date="2022-06" db="EMBL/GenBank/DDBJ databases">
        <title>Draft Genome Sequences of Three Actinomyces oris Strains, Isolated from Healthy Human Feces.</title>
        <authorList>
            <person name="Ye Y."/>
            <person name="Liu C."/>
            <person name="Zhao J."/>
            <person name="Xu J."/>
            <person name="Huang H."/>
            <person name="Wang B."/>
            <person name="Wei J."/>
            <person name="Jing X."/>
        </authorList>
    </citation>
    <scope>NUCLEOTIDE SEQUENCE</scope>
    <source>
        <strain evidence="3">CNGBCC1803727</strain>
    </source>
</reference>
<keyword evidence="2" id="KW-0472">Membrane</keyword>
<gene>
    <name evidence="3" type="ORF">RF687_05800</name>
</gene>
<feature type="region of interest" description="Disordered" evidence="1">
    <location>
        <begin position="1"/>
        <end position="36"/>
    </location>
</feature>
<dbReference type="EMBL" id="JAMZMF010000007">
    <property type="protein sequence ID" value="MDR0177460.1"/>
    <property type="molecule type" value="Genomic_DNA"/>
</dbReference>
<protein>
    <submittedName>
        <fullName evidence="3">Uncharacterized protein</fullName>
    </submittedName>
</protein>
<dbReference type="SUPFAM" id="SSF50998">
    <property type="entry name" value="Quinoprotein alcohol dehydrogenase-like"/>
    <property type="match status" value="1"/>
</dbReference>
<feature type="transmembrane region" description="Helical" evidence="2">
    <location>
        <begin position="164"/>
        <end position="190"/>
    </location>
</feature>
<comment type="caution">
    <text evidence="3">The sequence shown here is derived from an EMBL/GenBank/DDBJ whole genome shotgun (WGS) entry which is preliminary data.</text>
</comment>
<proteinExistence type="predicted"/>
<keyword evidence="2" id="KW-0812">Transmembrane</keyword>
<feature type="transmembrane region" description="Helical" evidence="2">
    <location>
        <begin position="58"/>
        <end position="80"/>
    </location>
</feature>
<name>A0AAW8L9J4_9ACTO</name>
<dbReference type="RefSeq" id="WP_143225444.1">
    <property type="nucleotide sequence ID" value="NZ_JAMZMF010000007.1"/>
</dbReference>
<feature type="compositionally biased region" description="Basic and acidic residues" evidence="1">
    <location>
        <begin position="526"/>
        <end position="539"/>
    </location>
</feature>
<dbReference type="InterPro" id="IPR011047">
    <property type="entry name" value="Quinoprotein_ADH-like_sf"/>
</dbReference>
<feature type="compositionally biased region" description="Basic residues" evidence="1">
    <location>
        <begin position="198"/>
        <end position="212"/>
    </location>
</feature>
<dbReference type="Proteomes" id="UP001230065">
    <property type="component" value="Unassembled WGS sequence"/>
</dbReference>
<evidence type="ECO:0000256" key="2">
    <source>
        <dbReference type="SAM" id="Phobius"/>
    </source>
</evidence>
<feature type="region of interest" description="Disordered" evidence="1">
    <location>
        <begin position="198"/>
        <end position="220"/>
    </location>
</feature>
<accession>A0AAW8L9J4</accession>
<feature type="region of interest" description="Disordered" evidence="1">
    <location>
        <begin position="525"/>
        <end position="544"/>
    </location>
</feature>
<evidence type="ECO:0000313" key="4">
    <source>
        <dbReference type="Proteomes" id="UP001230065"/>
    </source>
</evidence>
<evidence type="ECO:0000313" key="3">
    <source>
        <dbReference type="EMBL" id="MDR0177460.1"/>
    </source>
</evidence>
<keyword evidence="2" id="KW-1133">Transmembrane helix</keyword>
<dbReference type="AlphaFoldDB" id="A0AAW8L9J4"/>
<evidence type="ECO:0000256" key="1">
    <source>
        <dbReference type="SAM" id="MobiDB-lite"/>
    </source>
</evidence>
<sequence>MPPVTSPADADHDDTAPTDPADASTGQAADTDARDAERGVADIAQRLPPVLPALRTGALLSVIGAVALFFAWGSGVHVFAFDARNAWWTPISGIPAFWALPLLFRLLPHRSQDPDHGKSIATAHRVVTTLAISGIVVYAFRLIWKALSIWSSVLSRTGINTVELIVIAAGTAGLALLAVTDILIHTLWATALSPNPPRRKGLARLRRSRKPVRHPEGPRRRTLSRAALVLAPSLILAGAAAVPLSQRSKAIQKLAAPSVAKNLPTYPTSLAGKPAWVKDIDNVLDIVAGAAGPVIHTADGVMGLNPADGSVLWSYERPSSTYIEIFGSLPNFSGIGTHRTLAVSPDHRHIAFRIAGPGKWTDLPYTNQTAVTIVLDTTTGQVTNEHLSDDGVLQITDSAIMDRNKIYTIGSDVERWDFDKHGTRPFGRGANYSGTAGHSTFIVNIDIDVDDSHGNSSPQYGHLSLVSQDNPDQIHTSPPSVLTTESPNAISIDGWTAIYREGVPTSTNGSFHQGWEMQAATLDSLVSEKESQQQRHDLGRGVGINDNASITTGKIITLPATPSSSAQETLTEHSFLFWKEPTTVSAVFDPSTQKLLPMDQPSGLIRAIGISPETSPDSLEARVRLAPMSHGEEASFTISTGSIFHTPGSYEYNPGMKDIAIRSSSKVSALHTPGANTIILNPTAQPTYENRSYRLYGIAEATKK</sequence>